<keyword evidence="3" id="KW-1185">Reference proteome</keyword>
<dbReference type="EMBL" id="JAERUA010000002">
    <property type="protein sequence ID" value="KAI1902541.1"/>
    <property type="molecule type" value="Genomic_DNA"/>
</dbReference>
<reference evidence="2" key="1">
    <citation type="submission" date="2021-01" db="EMBL/GenBank/DDBJ databases">
        <authorList>
            <person name="Zahm M."/>
            <person name="Roques C."/>
            <person name="Cabau C."/>
            <person name="Klopp C."/>
            <person name="Donnadieu C."/>
            <person name="Jouanno E."/>
            <person name="Lampietro C."/>
            <person name="Louis A."/>
            <person name="Herpin A."/>
            <person name="Echchiki A."/>
            <person name="Berthelot C."/>
            <person name="Parey E."/>
            <person name="Roest-Crollius H."/>
            <person name="Braasch I."/>
            <person name="Postlethwait J."/>
            <person name="Bobe J."/>
            <person name="Montfort J."/>
            <person name="Bouchez O."/>
            <person name="Begum T."/>
            <person name="Mejri S."/>
            <person name="Adams A."/>
            <person name="Chen W.-J."/>
            <person name="Guiguen Y."/>
        </authorList>
    </citation>
    <scope>NUCLEOTIDE SEQUENCE</scope>
    <source>
        <tissue evidence="2">Blood</tissue>
    </source>
</reference>
<name>A0A8T3DZR1_9TELE</name>
<feature type="region of interest" description="Disordered" evidence="1">
    <location>
        <begin position="1"/>
        <end position="67"/>
    </location>
</feature>
<gene>
    <name evidence="2" type="ORF">AGOR_G00016940</name>
</gene>
<evidence type="ECO:0000313" key="2">
    <source>
        <dbReference type="EMBL" id="KAI1902541.1"/>
    </source>
</evidence>
<feature type="compositionally biased region" description="Pro residues" evidence="1">
    <location>
        <begin position="57"/>
        <end position="67"/>
    </location>
</feature>
<dbReference type="Proteomes" id="UP000829720">
    <property type="component" value="Unassembled WGS sequence"/>
</dbReference>
<evidence type="ECO:0000313" key="3">
    <source>
        <dbReference type="Proteomes" id="UP000829720"/>
    </source>
</evidence>
<protein>
    <submittedName>
        <fullName evidence="2">Uncharacterized protein</fullName>
    </submittedName>
</protein>
<feature type="compositionally biased region" description="Pro residues" evidence="1">
    <location>
        <begin position="97"/>
        <end position="110"/>
    </location>
</feature>
<sequence>MKERARGWRGPAARSTVSSGRFKTPPPYATPNLHTELTSHKDTADTGASPSTCALPRPLPTSPCTPCPAPLRFTPPYAEKTLPTIIKDSPMINPAPTTQPRPIPNAPITC</sequence>
<dbReference type="AlphaFoldDB" id="A0A8T3DZR1"/>
<organism evidence="2 3">
    <name type="scientific">Albula goreensis</name>
    <dbReference type="NCBI Taxonomy" id="1534307"/>
    <lineage>
        <taxon>Eukaryota</taxon>
        <taxon>Metazoa</taxon>
        <taxon>Chordata</taxon>
        <taxon>Craniata</taxon>
        <taxon>Vertebrata</taxon>
        <taxon>Euteleostomi</taxon>
        <taxon>Actinopterygii</taxon>
        <taxon>Neopterygii</taxon>
        <taxon>Teleostei</taxon>
        <taxon>Albuliformes</taxon>
        <taxon>Albulidae</taxon>
        <taxon>Albula</taxon>
    </lineage>
</organism>
<accession>A0A8T3DZR1</accession>
<comment type="caution">
    <text evidence="2">The sequence shown here is derived from an EMBL/GenBank/DDBJ whole genome shotgun (WGS) entry which is preliminary data.</text>
</comment>
<evidence type="ECO:0000256" key="1">
    <source>
        <dbReference type="SAM" id="MobiDB-lite"/>
    </source>
</evidence>
<proteinExistence type="predicted"/>
<feature type="region of interest" description="Disordered" evidence="1">
    <location>
        <begin position="85"/>
        <end position="110"/>
    </location>
</feature>